<organism evidence="3 4">
    <name type="scientific">Nesidiocoris tenuis</name>
    <dbReference type="NCBI Taxonomy" id="355587"/>
    <lineage>
        <taxon>Eukaryota</taxon>
        <taxon>Metazoa</taxon>
        <taxon>Ecdysozoa</taxon>
        <taxon>Arthropoda</taxon>
        <taxon>Hexapoda</taxon>
        <taxon>Insecta</taxon>
        <taxon>Pterygota</taxon>
        <taxon>Neoptera</taxon>
        <taxon>Paraneoptera</taxon>
        <taxon>Hemiptera</taxon>
        <taxon>Heteroptera</taxon>
        <taxon>Panheteroptera</taxon>
        <taxon>Cimicomorpha</taxon>
        <taxon>Miridae</taxon>
        <taxon>Dicyphina</taxon>
        <taxon>Nesidiocoris</taxon>
    </lineage>
</organism>
<keyword evidence="4" id="KW-1185">Reference proteome</keyword>
<keyword evidence="1" id="KW-0472">Membrane</keyword>
<feature type="transmembrane region" description="Helical" evidence="1">
    <location>
        <begin position="88"/>
        <end position="109"/>
    </location>
</feature>
<reference evidence="3 4" key="1">
    <citation type="submission" date="2020-02" db="EMBL/GenBank/DDBJ databases">
        <authorList>
            <person name="Ferguson B K."/>
        </authorList>
    </citation>
    <scope>NUCLEOTIDE SEQUENCE [LARGE SCALE GENOMIC DNA]</scope>
</reference>
<dbReference type="Proteomes" id="UP000479000">
    <property type="component" value="Unassembled WGS sequence"/>
</dbReference>
<evidence type="ECO:0000313" key="3">
    <source>
        <dbReference type="EMBL" id="CAA9999709.1"/>
    </source>
</evidence>
<accession>A0A6H5GAT8</accession>
<sequence length="123" mass="14132">MVVLLVFLMWAGSAASTSSSDRSEESTTPSSRQSKALSFYGPYLDDPQVNFTLRSSFSKWKNGFFHSPAGPEHGNRLRNARFESCRRLFFVIAYILLIYTFIPTILAVVRIQAMEFENYYRLI</sequence>
<feature type="signal peptide" evidence="2">
    <location>
        <begin position="1"/>
        <end position="16"/>
    </location>
</feature>
<dbReference type="AlphaFoldDB" id="A0A6H5GAT8"/>
<keyword evidence="1" id="KW-0812">Transmembrane</keyword>
<evidence type="ECO:0000313" key="4">
    <source>
        <dbReference type="Proteomes" id="UP000479000"/>
    </source>
</evidence>
<gene>
    <name evidence="3" type="ORF">NTEN_LOCUS5980</name>
</gene>
<evidence type="ECO:0000256" key="2">
    <source>
        <dbReference type="SAM" id="SignalP"/>
    </source>
</evidence>
<dbReference type="EMBL" id="CADCXU010009038">
    <property type="protein sequence ID" value="CAA9999709.1"/>
    <property type="molecule type" value="Genomic_DNA"/>
</dbReference>
<evidence type="ECO:0000256" key="1">
    <source>
        <dbReference type="SAM" id="Phobius"/>
    </source>
</evidence>
<protein>
    <submittedName>
        <fullName evidence="3">Uncharacterized protein</fullName>
    </submittedName>
</protein>
<keyword evidence="2" id="KW-0732">Signal</keyword>
<feature type="chain" id="PRO_5026331727" evidence="2">
    <location>
        <begin position="17"/>
        <end position="123"/>
    </location>
</feature>
<name>A0A6H5GAT8_9HEMI</name>
<keyword evidence="1" id="KW-1133">Transmembrane helix</keyword>
<proteinExistence type="predicted"/>